<protein>
    <submittedName>
        <fullName evidence="2">Uncharacterized protein</fullName>
    </submittedName>
</protein>
<dbReference type="EMBL" id="KN837115">
    <property type="protein sequence ID" value="KIJ44716.1"/>
    <property type="molecule type" value="Genomic_DNA"/>
</dbReference>
<organism evidence="2 3">
    <name type="scientific">Sphaerobolus stellatus (strain SS14)</name>
    <dbReference type="NCBI Taxonomy" id="990650"/>
    <lineage>
        <taxon>Eukaryota</taxon>
        <taxon>Fungi</taxon>
        <taxon>Dikarya</taxon>
        <taxon>Basidiomycota</taxon>
        <taxon>Agaricomycotina</taxon>
        <taxon>Agaricomycetes</taxon>
        <taxon>Phallomycetidae</taxon>
        <taxon>Geastrales</taxon>
        <taxon>Sphaerobolaceae</taxon>
        <taxon>Sphaerobolus</taxon>
    </lineage>
</organism>
<dbReference type="Proteomes" id="UP000054279">
    <property type="component" value="Unassembled WGS sequence"/>
</dbReference>
<feature type="transmembrane region" description="Helical" evidence="1">
    <location>
        <begin position="136"/>
        <end position="161"/>
    </location>
</feature>
<dbReference type="Pfam" id="PF11915">
    <property type="entry name" value="DUF3433"/>
    <property type="match status" value="1"/>
</dbReference>
<evidence type="ECO:0000313" key="3">
    <source>
        <dbReference type="Proteomes" id="UP000054279"/>
    </source>
</evidence>
<evidence type="ECO:0000256" key="1">
    <source>
        <dbReference type="SAM" id="Phobius"/>
    </source>
</evidence>
<accession>A0A0C9W182</accession>
<evidence type="ECO:0000313" key="2">
    <source>
        <dbReference type="EMBL" id="KIJ44716.1"/>
    </source>
</evidence>
<reference evidence="2 3" key="1">
    <citation type="submission" date="2014-06" db="EMBL/GenBank/DDBJ databases">
        <title>Evolutionary Origins and Diversification of the Mycorrhizal Mutualists.</title>
        <authorList>
            <consortium name="DOE Joint Genome Institute"/>
            <consortium name="Mycorrhizal Genomics Consortium"/>
            <person name="Kohler A."/>
            <person name="Kuo A."/>
            <person name="Nagy L.G."/>
            <person name="Floudas D."/>
            <person name="Copeland A."/>
            <person name="Barry K.W."/>
            <person name="Cichocki N."/>
            <person name="Veneault-Fourrey C."/>
            <person name="LaButti K."/>
            <person name="Lindquist E.A."/>
            <person name="Lipzen A."/>
            <person name="Lundell T."/>
            <person name="Morin E."/>
            <person name="Murat C."/>
            <person name="Riley R."/>
            <person name="Ohm R."/>
            <person name="Sun H."/>
            <person name="Tunlid A."/>
            <person name="Henrissat B."/>
            <person name="Grigoriev I.V."/>
            <person name="Hibbett D.S."/>
            <person name="Martin F."/>
        </authorList>
    </citation>
    <scope>NUCLEOTIDE SEQUENCE [LARGE SCALE GENOMIC DNA]</scope>
    <source>
        <strain evidence="2 3">SS14</strain>
    </source>
</reference>
<dbReference type="HOGENOM" id="CLU_475760_0_0_1"/>
<sequence>MTILPLDSTYSLVDKKRDREHAFYQPFVVLKPVAFGISALLLLLGIAVQILRVVINEHLGGLPADDRSTTDDSAGLLTSIQHLLNPAVAGVVISACISATVASVDHALKKIEPYRQLAKETPHIIAWISIFRNSHWIVLLSTFATLLSLALSPLSSTLFTIKPTQYPRSANVLVSSTPGLASGWDDLAPSFSAASHLASTFSGGASLPPYVTKDWAFPSFNLSDHIDGGRTNTTIVISAIKSTASCEATFTPTWFYSDNSTLTTGLTGIQTGISTEVTDPAFASGGISFNIRPLPVDSIEDPRSQPILIYIYFPEVGSNGYYLYPNLTAIICNATAYIQNVTMTFDSCGTIGSVLPVPSEQPKLLLFLNGSLGFNGCDLNTSSNHDSLIESRTQTLQFSLRSTFYEQANNYFNNILIPNTPDGIVYVPSNYFNPTGYSDRQSLKGTNVGLVDRLFVSNFPADFISAILISIACMLALASFMHHHPGSIAGVATVLVGSNLVDLTREYSKEPNKLGEIILEHKWSLVDGEIYAEIPTTVETDSTRIWSAWKEA</sequence>
<dbReference type="OrthoDB" id="3312011at2759"/>
<dbReference type="AlphaFoldDB" id="A0A0C9W182"/>
<gene>
    <name evidence="2" type="ORF">M422DRAFT_47141</name>
</gene>
<proteinExistence type="predicted"/>
<feature type="transmembrane region" description="Helical" evidence="1">
    <location>
        <begin position="33"/>
        <end position="55"/>
    </location>
</feature>
<dbReference type="InterPro" id="IPR021840">
    <property type="entry name" value="DUF3433"/>
</dbReference>
<keyword evidence="1" id="KW-1133">Transmembrane helix</keyword>
<keyword evidence="1" id="KW-0472">Membrane</keyword>
<keyword evidence="1" id="KW-0812">Transmembrane</keyword>
<name>A0A0C9W182_SPHS4</name>
<keyword evidence="3" id="KW-1185">Reference proteome</keyword>